<dbReference type="AlphaFoldDB" id="A0A7R7VF91"/>
<protein>
    <submittedName>
        <fullName evidence="1">Uncharacterized protein</fullName>
    </submittedName>
</protein>
<dbReference type="Proteomes" id="UP000637239">
    <property type="component" value="Chromosome 1"/>
</dbReference>
<dbReference type="KEGG" id="ache:ACHE_10584S"/>
<dbReference type="GeneID" id="66977541"/>
<organism evidence="1 2">
    <name type="scientific">Aspergillus chevalieri</name>
    <name type="common">Eurotium chevalieri</name>
    <dbReference type="NCBI Taxonomy" id="182096"/>
    <lineage>
        <taxon>Eukaryota</taxon>
        <taxon>Fungi</taxon>
        <taxon>Dikarya</taxon>
        <taxon>Ascomycota</taxon>
        <taxon>Pezizomycotina</taxon>
        <taxon>Eurotiomycetes</taxon>
        <taxon>Eurotiomycetidae</taxon>
        <taxon>Eurotiales</taxon>
        <taxon>Aspergillaceae</taxon>
        <taxon>Aspergillus</taxon>
        <taxon>Aspergillus subgen. Aspergillus</taxon>
    </lineage>
</organism>
<proteinExistence type="predicted"/>
<evidence type="ECO:0000313" key="2">
    <source>
        <dbReference type="Proteomes" id="UP000637239"/>
    </source>
</evidence>
<dbReference type="RefSeq" id="XP_043131704.1">
    <property type="nucleotide sequence ID" value="XM_043280897.1"/>
</dbReference>
<reference evidence="1" key="2">
    <citation type="submission" date="2021-02" db="EMBL/GenBank/DDBJ databases">
        <title>Aspergillus chevalieri M1 genome sequence.</title>
        <authorList>
            <person name="Kadooka C."/>
            <person name="Mori K."/>
            <person name="Futagami T."/>
        </authorList>
    </citation>
    <scope>NUCLEOTIDE SEQUENCE</scope>
    <source>
        <strain evidence="1">M1</strain>
    </source>
</reference>
<dbReference type="EMBL" id="AP024416">
    <property type="protein sequence ID" value="BCR83182.1"/>
    <property type="molecule type" value="Genomic_DNA"/>
</dbReference>
<evidence type="ECO:0000313" key="1">
    <source>
        <dbReference type="EMBL" id="BCR83182.1"/>
    </source>
</evidence>
<accession>A0A7R7VF91</accession>
<gene>
    <name evidence="1" type="ORF">ACHE_10584S</name>
</gene>
<sequence>MVTTIIDWQSASIEPAFWYCDEIPDFATGDEIHTKAFNLCSQFHTLALSGQMMDENLFRPFIHSYQTWKDCAVALPHELLETAQRWKHLEFAGGYPFISPLSKELVDHEKKYRLFVAAPRSQAGPVGLASRCN</sequence>
<reference evidence="1" key="1">
    <citation type="submission" date="2021-01" db="EMBL/GenBank/DDBJ databases">
        <authorList>
            <consortium name="Aspergillus chevalieri M1 genome sequencing consortium"/>
            <person name="Kazuki M."/>
            <person name="Futagami T."/>
        </authorList>
    </citation>
    <scope>NUCLEOTIDE SEQUENCE</scope>
    <source>
        <strain evidence="1">M1</strain>
    </source>
</reference>
<name>A0A7R7VF91_ASPCH</name>
<keyword evidence="2" id="KW-1185">Reference proteome</keyword>